<organism evidence="2 3">
    <name type="scientific">Microbulbifer taiwanensis</name>
    <dbReference type="NCBI Taxonomy" id="986746"/>
    <lineage>
        <taxon>Bacteria</taxon>
        <taxon>Pseudomonadati</taxon>
        <taxon>Pseudomonadota</taxon>
        <taxon>Gammaproteobacteria</taxon>
        <taxon>Cellvibrionales</taxon>
        <taxon>Microbulbiferaceae</taxon>
        <taxon>Microbulbifer</taxon>
    </lineage>
</organism>
<proteinExistence type="predicted"/>
<gene>
    <name evidence="2" type="ORF">ACFQBM_13475</name>
</gene>
<accession>A0ABW1YQH9</accession>
<feature type="compositionally biased region" description="Polar residues" evidence="1">
    <location>
        <begin position="15"/>
        <end position="31"/>
    </location>
</feature>
<dbReference type="PROSITE" id="PS00018">
    <property type="entry name" value="EF_HAND_1"/>
    <property type="match status" value="1"/>
</dbReference>
<dbReference type="PANTHER" id="PTHR41775:SF1">
    <property type="entry name" value="PEPTIDASE M6-LIKE DOMAIN-CONTAINING PROTEIN"/>
    <property type="match status" value="1"/>
</dbReference>
<dbReference type="PANTHER" id="PTHR41775">
    <property type="entry name" value="SECRETED PROTEIN-RELATED"/>
    <property type="match status" value="1"/>
</dbReference>
<dbReference type="RefSeq" id="WP_377516632.1">
    <property type="nucleotide sequence ID" value="NZ_JBHSVR010000001.1"/>
</dbReference>
<name>A0ABW1YQH9_9GAMM</name>
<keyword evidence="3" id="KW-1185">Reference proteome</keyword>
<evidence type="ECO:0008006" key="4">
    <source>
        <dbReference type="Google" id="ProtNLM"/>
    </source>
</evidence>
<comment type="caution">
    <text evidence="2">The sequence shown here is derived from an EMBL/GenBank/DDBJ whole genome shotgun (WGS) entry which is preliminary data.</text>
</comment>
<dbReference type="Gene3D" id="2.60.120.760">
    <property type="match status" value="1"/>
</dbReference>
<evidence type="ECO:0000313" key="3">
    <source>
        <dbReference type="Proteomes" id="UP001596425"/>
    </source>
</evidence>
<dbReference type="EMBL" id="JBHSVR010000001">
    <property type="protein sequence ID" value="MFC6634305.1"/>
    <property type="molecule type" value="Genomic_DNA"/>
</dbReference>
<evidence type="ECO:0000256" key="1">
    <source>
        <dbReference type="SAM" id="MobiDB-lite"/>
    </source>
</evidence>
<dbReference type="InterPro" id="IPR018247">
    <property type="entry name" value="EF_Hand_1_Ca_BS"/>
</dbReference>
<reference evidence="3" key="1">
    <citation type="journal article" date="2019" name="Int. J. Syst. Evol. Microbiol.">
        <title>The Global Catalogue of Microorganisms (GCM) 10K type strain sequencing project: providing services to taxonomists for standard genome sequencing and annotation.</title>
        <authorList>
            <consortium name="The Broad Institute Genomics Platform"/>
            <consortium name="The Broad Institute Genome Sequencing Center for Infectious Disease"/>
            <person name="Wu L."/>
            <person name="Ma J."/>
        </authorList>
    </citation>
    <scope>NUCLEOTIDE SEQUENCE [LARGE SCALE GENOMIC DNA]</scope>
    <source>
        <strain evidence="3">CGMCC 1.13718</strain>
    </source>
</reference>
<feature type="region of interest" description="Disordered" evidence="1">
    <location>
        <begin position="1"/>
        <end position="44"/>
    </location>
</feature>
<protein>
    <recommendedName>
        <fullName evidence="4">M6 family metalloprotease domain-containing protein</fullName>
    </recommendedName>
</protein>
<dbReference type="Proteomes" id="UP001596425">
    <property type="component" value="Unassembled WGS sequence"/>
</dbReference>
<evidence type="ECO:0000313" key="2">
    <source>
        <dbReference type="EMBL" id="MFC6634305.1"/>
    </source>
</evidence>
<sequence length="987" mass="106502">MSADRKFPPARDTALTESVQARESTPFSQLRDSLRGARSQLTQAQQLPDKQHARRIRDLGRRLEILEAALERLPSLPEPQRAALRRQLDALTAQIATVLDSIPPFNLGLGIAPRAVEEFGIRVEPDLGTPSCTDASREANSEFCLEGPWLSTRSPNFINIKRTAFFRGSFQQTGGNQVSSSFVAERDGTQVAFHFSAEAYVDDDSSGANRRMFVRALVDGVPVAPQNVVFAVGSEQSPRSMLFSTTVDAGIHTVEMQWLVDRGGTAFLRNASLLVRTGPAISQNGTLVAHTEAGGVTPPSTSSNAWQDIPGMARWIYVPPNGMLTASLGGETSVEGAGDLAMVVRALVDGVPLDPSDVVFRRGARIQSHAYTFGTRNIASGWHRVRFQWFAEVGATATMADRTMVLAAYPSTTANASHIFVSPPSGPNLETSSGSFQPVPGLSTTINIGPRGNGEVAAIVSAEVFANGGASTTLALAVDGTVQSEVTTRYTDGQEAAQAKAFQFDAKRLAPGNHTIAVYWRADDGGTAGMGDRSMALLSEKGLIPDLAEALPLSPARYTQVNGGQVDPVEDNVVGLEPMIGSRKVLAILWDPLRDDVTPAPAGDVSDRIFGATDSADDYFREASGGRFQLQNAGVLGWFPSTLGDDYTVPKPFCIDGYINRQIEKRADAIQQADPFFDFSAHDTNEDGFLEWNELAIIIVIAQNSDFGTARARLTDPACGGGPFIVDGVEIPDVTEWFTDAEPADFVVAAHELAHQIFGLDDIYQSGTSSAKAREVVGPWQFSLMSARAESGDGAQGTSPHPGPFHKLALGWVTPVTVHAGATYFLQDVKLGDRVLVLPHYNNEARDDEYFLLENRRSNTPGFYDQGLGDSGIGIWHIVSDRADNGNSPRGVPDDQWLPFGIQDTQARRSIRLLRRFISYDPSSDNADANQNNPLWDMFATSELLSGPCNSLSEENVAAWGDCTPSGYDIRMLTPSGEFMAIDIDVN</sequence>